<reference evidence="15 16" key="1">
    <citation type="submission" date="2015-12" db="EMBL/GenBank/DDBJ databases">
        <title>The genome of Folsomia candida.</title>
        <authorList>
            <person name="Faddeeva A."/>
            <person name="Derks M.F."/>
            <person name="Anvar Y."/>
            <person name="Smit S."/>
            <person name="Van Straalen N."/>
            <person name="Roelofs D."/>
        </authorList>
    </citation>
    <scope>NUCLEOTIDE SEQUENCE [LARGE SCALE GENOMIC DNA]</scope>
    <source>
        <strain evidence="15 16">VU population</strain>
        <tissue evidence="15">Whole body</tissue>
    </source>
</reference>
<dbReference type="GO" id="GO:0008509">
    <property type="term" value="F:monoatomic anion transmembrane transporter activity"/>
    <property type="evidence" value="ECO:0007669"/>
    <property type="project" value="InterPro"/>
</dbReference>
<dbReference type="InterPro" id="IPR013769">
    <property type="entry name" value="Band3_cytoplasmic_dom"/>
</dbReference>
<comment type="catalytic activity">
    <reaction evidence="10">
        <text>hydrogencarbonate(in) + chloride(out) = hydrogencarbonate(out) + chloride(in)</text>
        <dbReference type="Rhea" id="RHEA:72363"/>
        <dbReference type="ChEBI" id="CHEBI:17544"/>
        <dbReference type="ChEBI" id="CHEBI:17996"/>
    </reaction>
</comment>
<evidence type="ECO:0000256" key="1">
    <source>
        <dbReference type="ARBA" id="ARBA00004651"/>
    </source>
</evidence>
<feature type="region of interest" description="Disordered" evidence="12">
    <location>
        <begin position="309"/>
        <end position="331"/>
    </location>
</feature>
<organism evidence="15 16">
    <name type="scientific">Folsomia candida</name>
    <name type="common">Springtail</name>
    <dbReference type="NCBI Taxonomy" id="158441"/>
    <lineage>
        <taxon>Eukaryota</taxon>
        <taxon>Metazoa</taxon>
        <taxon>Ecdysozoa</taxon>
        <taxon>Arthropoda</taxon>
        <taxon>Hexapoda</taxon>
        <taxon>Collembola</taxon>
        <taxon>Entomobryomorpha</taxon>
        <taxon>Isotomoidea</taxon>
        <taxon>Isotomidae</taxon>
        <taxon>Proisotominae</taxon>
        <taxon>Folsomia</taxon>
    </lineage>
</organism>
<evidence type="ECO:0000256" key="6">
    <source>
        <dbReference type="ARBA" id="ARBA00022692"/>
    </source>
</evidence>
<dbReference type="FunFam" id="1.10.287.570:FF:000001">
    <property type="entry name" value="Anion exchange protein"/>
    <property type="match status" value="1"/>
</dbReference>
<feature type="transmembrane region" description="Helical" evidence="11">
    <location>
        <begin position="847"/>
        <end position="864"/>
    </location>
</feature>
<dbReference type="Pfam" id="PF07565">
    <property type="entry name" value="Band_3_cyto"/>
    <property type="match status" value="1"/>
</dbReference>
<dbReference type="OrthoDB" id="1735926at2759"/>
<dbReference type="OMA" id="CYPPNTT"/>
<protein>
    <recommendedName>
        <fullName evidence="11">Anion exchange protein</fullName>
    </recommendedName>
</protein>
<dbReference type="Proteomes" id="UP000198287">
    <property type="component" value="Unassembled WGS sequence"/>
</dbReference>
<dbReference type="InterPro" id="IPR011531">
    <property type="entry name" value="HCO3_transpt-like_TM_dom"/>
</dbReference>
<feature type="compositionally biased region" description="Basic and acidic residues" evidence="12">
    <location>
        <begin position="912"/>
        <end position="923"/>
    </location>
</feature>
<keyword evidence="4" id="KW-1003">Cell membrane</keyword>
<feature type="transmembrane region" description="Helical" evidence="11">
    <location>
        <begin position="400"/>
        <end position="429"/>
    </location>
</feature>
<dbReference type="PANTHER" id="PTHR11453:SF36">
    <property type="entry name" value="ANION EXCHANGE PROTEIN"/>
    <property type="match status" value="1"/>
</dbReference>
<gene>
    <name evidence="15" type="ORF">Fcan01_16686</name>
</gene>
<evidence type="ECO:0000256" key="11">
    <source>
        <dbReference type="RuleBase" id="RU362035"/>
    </source>
</evidence>
<keyword evidence="8 11" id="KW-0406">Ion transport</keyword>
<proteinExistence type="inferred from homology"/>
<comment type="similarity">
    <text evidence="2 11">Belongs to the anion exchanger (TC 2.A.31) family.</text>
</comment>
<dbReference type="SUPFAM" id="SSF55804">
    <property type="entry name" value="Phoshotransferase/anion transport protein"/>
    <property type="match status" value="1"/>
</dbReference>
<comment type="subcellular location">
    <subcellularLocation>
        <location evidence="1">Cell membrane</location>
        <topology evidence="1">Multi-pass membrane protein</topology>
    </subcellularLocation>
    <subcellularLocation>
        <location evidence="11">Membrane</location>
        <topology evidence="11">Multi-pass membrane protein</topology>
    </subcellularLocation>
</comment>
<dbReference type="GO" id="GO:0005886">
    <property type="term" value="C:plasma membrane"/>
    <property type="evidence" value="ECO:0007669"/>
    <property type="project" value="UniProtKB-SubCell"/>
</dbReference>
<dbReference type="GO" id="GO:0051453">
    <property type="term" value="P:regulation of intracellular pH"/>
    <property type="evidence" value="ECO:0007669"/>
    <property type="project" value="TreeGrafter"/>
</dbReference>
<feature type="transmembrane region" description="Helical" evidence="11">
    <location>
        <begin position="565"/>
        <end position="583"/>
    </location>
</feature>
<evidence type="ECO:0000256" key="12">
    <source>
        <dbReference type="SAM" id="MobiDB-lite"/>
    </source>
</evidence>
<dbReference type="InterPro" id="IPR016152">
    <property type="entry name" value="PTrfase/Anion_transptr"/>
</dbReference>
<dbReference type="InterPro" id="IPR003020">
    <property type="entry name" value="HCO3_transpt_euk"/>
</dbReference>
<evidence type="ECO:0000256" key="10">
    <source>
        <dbReference type="ARBA" id="ARBA00049347"/>
    </source>
</evidence>
<feature type="transmembrane region" description="Helical" evidence="11">
    <location>
        <begin position="595"/>
        <end position="621"/>
    </location>
</feature>
<evidence type="ECO:0000259" key="14">
    <source>
        <dbReference type="Pfam" id="PF07565"/>
    </source>
</evidence>
<keyword evidence="3 11" id="KW-0813">Transport</keyword>
<evidence type="ECO:0000256" key="2">
    <source>
        <dbReference type="ARBA" id="ARBA00010993"/>
    </source>
</evidence>
<keyword evidence="16" id="KW-1185">Reference proteome</keyword>
<comment type="caution">
    <text evidence="15">The sequence shown here is derived from an EMBL/GenBank/DDBJ whole genome shotgun (WGS) entry which is preliminary data.</text>
</comment>
<feature type="domain" description="Bicarbonate transporter-like transmembrane" evidence="13">
    <location>
        <begin position="335"/>
        <end position="880"/>
    </location>
</feature>
<feature type="transmembrane region" description="Helical" evidence="11">
    <location>
        <begin position="364"/>
        <end position="388"/>
    </location>
</feature>
<feature type="transmembrane region" description="Helical" evidence="11">
    <location>
        <begin position="482"/>
        <end position="501"/>
    </location>
</feature>
<keyword evidence="9 11" id="KW-0472">Membrane</keyword>
<dbReference type="PRINTS" id="PR00165">
    <property type="entry name" value="ANIONEXCHNGR"/>
</dbReference>
<feature type="compositionally biased region" description="Acidic residues" evidence="12">
    <location>
        <begin position="315"/>
        <end position="326"/>
    </location>
</feature>
<feature type="domain" description="Band 3 cytoplasmic" evidence="14">
    <location>
        <begin position="30"/>
        <end position="301"/>
    </location>
</feature>
<evidence type="ECO:0000256" key="8">
    <source>
        <dbReference type="ARBA" id="ARBA00023065"/>
    </source>
</evidence>
<dbReference type="InterPro" id="IPR001717">
    <property type="entry name" value="Anion_exchange"/>
</dbReference>
<keyword evidence="5" id="KW-0039">Anion exchange</keyword>
<dbReference type="PANTHER" id="PTHR11453">
    <property type="entry name" value="ANION EXCHANGE PROTEIN"/>
    <property type="match status" value="1"/>
</dbReference>
<dbReference type="Pfam" id="PF00955">
    <property type="entry name" value="HCO3_cotransp"/>
    <property type="match status" value="1"/>
</dbReference>
<accession>A0A226DW23</accession>
<feature type="transmembrane region" description="Helical" evidence="11">
    <location>
        <begin position="449"/>
        <end position="475"/>
    </location>
</feature>
<evidence type="ECO:0000256" key="9">
    <source>
        <dbReference type="ARBA" id="ARBA00023136"/>
    </source>
</evidence>
<keyword evidence="7 11" id="KW-1133">Transmembrane helix</keyword>
<evidence type="ECO:0000256" key="3">
    <source>
        <dbReference type="ARBA" id="ARBA00022448"/>
    </source>
</evidence>
<dbReference type="EMBL" id="LNIX01000011">
    <property type="protein sequence ID" value="OXA48891.1"/>
    <property type="molecule type" value="Genomic_DNA"/>
</dbReference>
<evidence type="ECO:0000256" key="5">
    <source>
        <dbReference type="ARBA" id="ARBA00022681"/>
    </source>
</evidence>
<evidence type="ECO:0000313" key="15">
    <source>
        <dbReference type="EMBL" id="OXA48891.1"/>
    </source>
</evidence>
<feature type="region of interest" description="Disordered" evidence="12">
    <location>
        <begin position="885"/>
        <end position="955"/>
    </location>
</feature>
<dbReference type="NCBIfam" id="TIGR00834">
    <property type="entry name" value="ae"/>
    <property type="match status" value="1"/>
</dbReference>
<dbReference type="GO" id="GO:0005452">
    <property type="term" value="F:solute:inorganic anion antiporter activity"/>
    <property type="evidence" value="ECO:0007669"/>
    <property type="project" value="InterPro"/>
</dbReference>
<sequence>MKDKANNNAEKDAFFEGILEGEGDDEEYPLFVEMMHFNSLGREEWREASRWVKYEENVEQGGKRWSKPFVPTVKAQAIHDLRKGFDSGAIIVDLDFDTGDGEGKTFRQLVERWAAQGSIEEMHRAKILQTLLRPKVHHYEESGLFQKRKKQEVHKPKLEPHMLQHRRTSLSSVVYHHHLPKKDDEEKNLQFMRKIASNAECVNVMVGQLYFLQVPIAAFLRLGEAVVLGNLTEVPLPTRFLFVLLAPVEMDFYEIGRAVGTMFTDPRFRSAAYKADKPGQILQALEAFQKSTSLLPPASWDASIRLEPQAKDGSGDEDSDEEDNPEDTGLVRSGKLFGGLYNDVKRKLPWYKSDITDALSLQCLATWLFLYFACLTPIITFGGLMGLATHNYMGTIETMMAGALCGVGFALFSGQPLLILGSTGPVLVFETILVHFSESNGLDYLEFRLWVGVWIAAILVVLVALDASSLVSYITRFTEDDFATLIAVIFMVEAVKNVMLIRNIDHDIGSFGNYTDSNGEDLDNNITEGAVPWNWEFAVDNDYANSTTEPHPLITSLQAQTNQTVFLMSLLLFFGTFFVSFMLKEFRVSPFFPTAFRYIVSDFSVVLAIGACTLVDFLVGIQTPKLVVPDKFAPTSDERGWVISPFGKNPFWSIFAAILPALLATILIFMDQQITAVIVNRKDHKLRKGCGYHLDLFLLAGLICINSFLGLPWFCAATVESLTNVNSLKMESESAAPGEKPRFLGVREQRVSNVLVFLSVGLSVLLTPILKFVPMPVLYGVFLYMGFSALMRMELFERILLFAMPLKYQPDHGYLRNVPLARVHLFTLIQLLCLILLWVIKSMKATAILFPLMLVVMMVVRKLLDYIFTQKELQALDDLLPDSKRKKTKKTVPPPKKLASTAPPRSPAVTKMENEKEPEEKIRTYSFDTPVEEEEEDAVPVGTTDRDLDIIEESE</sequence>
<dbReference type="AlphaFoldDB" id="A0A226DW23"/>
<evidence type="ECO:0000259" key="13">
    <source>
        <dbReference type="Pfam" id="PF00955"/>
    </source>
</evidence>
<evidence type="ECO:0000313" key="16">
    <source>
        <dbReference type="Proteomes" id="UP000198287"/>
    </source>
</evidence>
<dbReference type="PRINTS" id="PR01231">
    <property type="entry name" value="HCO3TRNSPORT"/>
</dbReference>
<dbReference type="Gene3D" id="1.10.287.570">
    <property type="entry name" value="Helical hairpin bin"/>
    <property type="match status" value="1"/>
</dbReference>
<name>A0A226DW23_FOLCA</name>
<feature type="transmembrane region" description="Helical" evidence="11">
    <location>
        <begin position="691"/>
        <end position="714"/>
    </location>
</feature>
<feature type="transmembrane region" description="Helical" evidence="11">
    <location>
        <begin position="651"/>
        <end position="670"/>
    </location>
</feature>
<dbReference type="Gene3D" id="3.40.930.10">
    <property type="entry name" value="Mannitol-specific EII, Chain A"/>
    <property type="match status" value="1"/>
</dbReference>
<dbReference type="GO" id="GO:0008510">
    <property type="term" value="F:sodium:bicarbonate symporter activity"/>
    <property type="evidence" value="ECO:0007669"/>
    <property type="project" value="TreeGrafter"/>
</dbReference>
<feature type="transmembrane region" description="Helical" evidence="11">
    <location>
        <begin position="821"/>
        <end position="840"/>
    </location>
</feature>
<evidence type="ECO:0000256" key="7">
    <source>
        <dbReference type="ARBA" id="ARBA00022989"/>
    </source>
</evidence>
<evidence type="ECO:0000256" key="4">
    <source>
        <dbReference type="ARBA" id="ARBA00022475"/>
    </source>
</evidence>
<keyword evidence="6 11" id="KW-0812">Transmembrane</keyword>